<name>A0ABS8TK02_DATST</name>
<reference evidence="2 3" key="1">
    <citation type="journal article" date="2021" name="BMC Genomics">
        <title>Datura genome reveals duplications of psychoactive alkaloid biosynthetic genes and high mutation rate following tissue culture.</title>
        <authorList>
            <person name="Rajewski A."/>
            <person name="Carter-House D."/>
            <person name="Stajich J."/>
            <person name="Litt A."/>
        </authorList>
    </citation>
    <scope>NUCLEOTIDE SEQUENCE [LARGE SCALE GENOMIC DNA]</scope>
    <source>
        <strain evidence="2">AR-01</strain>
    </source>
</reference>
<organism evidence="2 3">
    <name type="scientific">Datura stramonium</name>
    <name type="common">Jimsonweed</name>
    <name type="synonym">Common thornapple</name>
    <dbReference type="NCBI Taxonomy" id="4076"/>
    <lineage>
        <taxon>Eukaryota</taxon>
        <taxon>Viridiplantae</taxon>
        <taxon>Streptophyta</taxon>
        <taxon>Embryophyta</taxon>
        <taxon>Tracheophyta</taxon>
        <taxon>Spermatophyta</taxon>
        <taxon>Magnoliopsida</taxon>
        <taxon>eudicotyledons</taxon>
        <taxon>Gunneridae</taxon>
        <taxon>Pentapetalae</taxon>
        <taxon>asterids</taxon>
        <taxon>lamiids</taxon>
        <taxon>Solanales</taxon>
        <taxon>Solanaceae</taxon>
        <taxon>Solanoideae</taxon>
        <taxon>Datureae</taxon>
        <taxon>Datura</taxon>
    </lineage>
</organism>
<feature type="region of interest" description="Disordered" evidence="1">
    <location>
        <begin position="86"/>
        <end position="106"/>
    </location>
</feature>
<gene>
    <name evidence="2" type="ORF">HAX54_012604</name>
</gene>
<feature type="compositionally biased region" description="Polar residues" evidence="1">
    <location>
        <begin position="96"/>
        <end position="106"/>
    </location>
</feature>
<feature type="region of interest" description="Disordered" evidence="1">
    <location>
        <begin position="29"/>
        <end position="50"/>
    </location>
</feature>
<keyword evidence="3" id="KW-1185">Reference proteome</keyword>
<evidence type="ECO:0000313" key="3">
    <source>
        <dbReference type="Proteomes" id="UP000823775"/>
    </source>
</evidence>
<dbReference type="Proteomes" id="UP000823775">
    <property type="component" value="Unassembled WGS sequence"/>
</dbReference>
<accession>A0ABS8TK02</accession>
<comment type="caution">
    <text evidence="2">The sequence shown here is derived from an EMBL/GenBank/DDBJ whole genome shotgun (WGS) entry which is preliminary data.</text>
</comment>
<dbReference type="EMBL" id="JACEIK010001739">
    <property type="protein sequence ID" value="MCD7471860.1"/>
    <property type="molecule type" value="Genomic_DNA"/>
</dbReference>
<evidence type="ECO:0000313" key="2">
    <source>
        <dbReference type="EMBL" id="MCD7471860.1"/>
    </source>
</evidence>
<protein>
    <submittedName>
        <fullName evidence="2">Uncharacterized protein</fullName>
    </submittedName>
</protein>
<evidence type="ECO:0000256" key="1">
    <source>
        <dbReference type="SAM" id="MobiDB-lite"/>
    </source>
</evidence>
<proteinExistence type="predicted"/>
<sequence>MSSSTPYLNRYTRMVGKGEARVKAGQMLEQYDSEAGPGPPHRQHPFGPSSLTLSLNSLDFENPFSGTPASTSFLPLEDSSIRALYVDPSNDPVNPITPQASTTGKA</sequence>